<proteinExistence type="predicted"/>
<name>A0A0G1CX09_9BACT</name>
<dbReference type="AlphaFoldDB" id="A0A0G1CX09"/>
<organism evidence="1 2">
    <name type="scientific">Candidatus Woesebacteria bacterium GW2011_GWA1_43_12</name>
    <dbReference type="NCBI Taxonomy" id="1618557"/>
    <lineage>
        <taxon>Bacteria</taxon>
        <taxon>Candidatus Woeseibacteriota</taxon>
    </lineage>
</organism>
<accession>A0A0G1CX09</accession>
<dbReference type="Proteomes" id="UP000034669">
    <property type="component" value="Unassembled WGS sequence"/>
</dbReference>
<gene>
    <name evidence="1" type="ORF">UV66_C0009G0008</name>
</gene>
<evidence type="ECO:0000313" key="2">
    <source>
        <dbReference type="Proteomes" id="UP000034669"/>
    </source>
</evidence>
<reference evidence="1 2" key="1">
    <citation type="journal article" date="2015" name="Nature">
        <title>rRNA introns, odd ribosomes, and small enigmatic genomes across a large radiation of phyla.</title>
        <authorList>
            <person name="Brown C.T."/>
            <person name="Hug L.A."/>
            <person name="Thomas B.C."/>
            <person name="Sharon I."/>
            <person name="Castelle C.J."/>
            <person name="Singh A."/>
            <person name="Wilkins M.J."/>
            <person name="Williams K.H."/>
            <person name="Banfield J.F."/>
        </authorList>
    </citation>
    <scope>NUCLEOTIDE SEQUENCE [LARGE SCALE GENOMIC DNA]</scope>
</reference>
<comment type="caution">
    <text evidence="1">The sequence shown here is derived from an EMBL/GenBank/DDBJ whole genome shotgun (WGS) entry which is preliminary data.</text>
</comment>
<sequence length="262" mass="29661">MEEAVDIKNIANSVLPHDQQIKGSRFLFASSLDTEEQDEEVVTYFKLAQPTLVKLGVKPLYVVREKEARNGTPRNREEQYNALMHTVEEGLIPIVLPEGSVESGRQKPGGRPGEIKGMIELEQNGIRMLVRYMQRQGKIPVLFFVGVTGENHIYNPITKKITGEAKRKAFWLKRSSIMRAVIDYPTSVEDILPFLEENGQLPRGALEQYCGERLAQLLPLNERGVYAEPELLGCVPVLRRDTTHLFKAAYFSSWNLDSKGSF</sequence>
<protein>
    <submittedName>
        <fullName evidence="1">Uncharacterized protein</fullName>
    </submittedName>
</protein>
<dbReference type="EMBL" id="LCFI01000009">
    <property type="protein sequence ID" value="KKS90079.1"/>
    <property type="molecule type" value="Genomic_DNA"/>
</dbReference>
<evidence type="ECO:0000313" key="1">
    <source>
        <dbReference type="EMBL" id="KKS90079.1"/>
    </source>
</evidence>